<sequence>MNGSSFKSSLDLNPRRDDDDDDDDLRKSKADDYKIKLPAPLFRRLFTLNLPAQKQASLGCLSAILSGAVQPVYSFIIGSTLPKFLANAATFIGSYVVGVLMSWRSVMDLARKMAAEYNKAGTIVEQAISSIRTVYSFVGETKTINEFSSALESLVNLGVKQGLAKGWAVGSNNIIYAIWSFLAYYDGRMVMCHGAKGGTVYAVATHTHTHTHTEIYI</sequence>
<comment type="caution">
    <text evidence="1">The sequence shown here is derived from an EMBL/GenBank/DDBJ whole genome shotgun (WGS) entry which is preliminary data.</text>
</comment>
<organism evidence="1 2">
    <name type="scientific">Pistacia atlantica</name>
    <dbReference type="NCBI Taxonomy" id="434234"/>
    <lineage>
        <taxon>Eukaryota</taxon>
        <taxon>Viridiplantae</taxon>
        <taxon>Streptophyta</taxon>
        <taxon>Embryophyta</taxon>
        <taxon>Tracheophyta</taxon>
        <taxon>Spermatophyta</taxon>
        <taxon>Magnoliopsida</taxon>
        <taxon>eudicotyledons</taxon>
        <taxon>Gunneridae</taxon>
        <taxon>Pentapetalae</taxon>
        <taxon>rosids</taxon>
        <taxon>malvids</taxon>
        <taxon>Sapindales</taxon>
        <taxon>Anacardiaceae</taxon>
        <taxon>Pistacia</taxon>
    </lineage>
</organism>
<protein>
    <submittedName>
        <fullName evidence="1">Uncharacterized protein</fullName>
    </submittedName>
</protein>
<proteinExistence type="predicted"/>
<reference evidence="2" key="1">
    <citation type="journal article" date="2023" name="G3 (Bethesda)">
        <title>Genome assembly and association tests identify interacting loci associated with vigor, precocity, and sex in interspecific pistachio rootstocks.</title>
        <authorList>
            <person name="Palmer W."/>
            <person name="Jacygrad E."/>
            <person name="Sagayaradj S."/>
            <person name="Cavanaugh K."/>
            <person name="Han R."/>
            <person name="Bertier L."/>
            <person name="Beede B."/>
            <person name="Kafkas S."/>
            <person name="Golino D."/>
            <person name="Preece J."/>
            <person name="Michelmore R."/>
        </authorList>
    </citation>
    <scope>NUCLEOTIDE SEQUENCE [LARGE SCALE GENOMIC DNA]</scope>
</reference>
<evidence type="ECO:0000313" key="2">
    <source>
        <dbReference type="Proteomes" id="UP001164250"/>
    </source>
</evidence>
<dbReference type="EMBL" id="CM047900">
    <property type="protein sequence ID" value="KAJ0100363.1"/>
    <property type="molecule type" value="Genomic_DNA"/>
</dbReference>
<name>A0ACC1BN27_9ROSI</name>
<keyword evidence="2" id="KW-1185">Reference proteome</keyword>
<gene>
    <name evidence="1" type="ORF">Patl1_22028</name>
</gene>
<evidence type="ECO:0000313" key="1">
    <source>
        <dbReference type="EMBL" id="KAJ0100363.1"/>
    </source>
</evidence>
<accession>A0ACC1BN27</accession>
<dbReference type="Proteomes" id="UP001164250">
    <property type="component" value="Chromosome 4"/>
</dbReference>